<keyword evidence="8" id="KW-1278">Translocase</keyword>
<evidence type="ECO:0000256" key="8">
    <source>
        <dbReference type="ARBA" id="ARBA00022967"/>
    </source>
</evidence>
<dbReference type="OrthoDB" id="48943at2759"/>
<dbReference type="PANTHER" id="PTHR45630">
    <property type="entry name" value="CATION-TRANSPORTING ATPASE-RELATED"/>
    <property type="match status" value="1"/>
</dbReference>
<feature type="domain" description="P5A-ATPase transmembrane helical hairpin" evidence="13">
    <location>
        <begin position="19"/>
        <end position="88"/>
    </location>
</feature>
<keyword evidence="10 11" id="KW-0472">Membrane</keyword>
<reference evidence="14 15" key="1">
    <citation type="journal article" date="2009" name="Nature">
        <title>Evolution of pathogenicity and sexual reproduction in eight Candida genomes.</title>
        <authorList>
            <person name="Butler G."/>
            <person name="Rasmussen M.D."/>
            <person name="Lin M.F."/>
            <person name="Santos M.A."/>
            <person name="Sakthikumar S."/>
            <person name="Munro C.A."/>
            <person name="Rheinbay E."/>
            <person name="Grabherr M."/>
            <person name="Forche A."/>
            <person name="Reedy J.L."/>
            <person name="Agrafioti I."/>
            <person name="Arnaud M.B."/>
            <person name="Bates S."/>
            <person name="Brown A.J."/>
            <person name="Brunke S."/>
            <person name="Costanzo M.C."/>
            <person name="Fitzpatrick D.A."/>
            <person name="de Groot P.W."/>
            <person name="Harris D."/>
            <person name="Hoyer L.L."/>
            <person name="Hube B."/>
            <person name="Klis F.M."/>
            <person name="Kodira C."/>
            <person name="Lennard N."/>
            <person name="Logue M.E."/>
            <person name="Martin R."/>
            <person name="Neiman A.M."/>
            <person name="Nikolaou E."/>
            <person name="Quail M.A."/>
            <person name="Quinn J."/>
            <person name="Santos M.C."/>
            <person name="Schmitzberger F.F."/>
            <person name="Sherlock G."/>
            <person name="Shah P."/>
            <person name="Silverstein K.A."/>
            <person name="Skrzypek M.S."/>
            <person name="Soll D."/>
            <person name="Staggs R."/>
            <person name="Stansfield I."/>
            <person name="Stumpf M.P."/>
            <person name="Sudbery P.E."/>
            <person name="Srikantha T."/>
            <person name="Zeng Q."/>
            <person name="Berman J."/>
            <person name="Berriman M."/>
            <person name="Heitman J."/>
            <person name="Gow N.A."/>
            <person name="Lorenz M.C."/>
            <person name="Birren B.W."/>
            <person name="Kellis M."/>
            <person name="Cuomo C.A."/>
        </authorList>
    </citation>
    <scope>NUCLEOTIDE SEQUENCE [LARGE SCALE GENOMIC DNA]</scope>
    <source>
        <strain evidence="14 15">ATCC 42720</strain>
    </source>
</reference>
<dbReference type="PANTHER" id="PTHR45630:SF7">
    <property type="entry name" value="ENDOPLASMIC RETICULUM TRANSMEMBRANE HELIX TRANSLOCASE"/>
    <property type="match status" value="1"/>
</dbReference>
<dbReference type="GO" id="GO:0046872">
    <property type="term" value="F:metal ion binding"/>
    <property type="evidence" value="ECO:0007669"/>
    <property type="project" value="UniProtKB-KW"/>
</dbReference>
<evidence type="ECO:0000256" key="9">
    <source>
        <dbReference type="ARBA" id="ARBA00022989"/>
    </source>
</evidence>
<keyword evidence="3 11" id="KW-0812">Transmembrane</keyword>
<dbReference type="SUPFAM" id="SSF56784">
    <property type="entry name" value="HAD-like"/>
    <property type="match status" value="1"/>
</dbReference>
<dbReference type="InterPro" id="IPR008250">
    <property type="entry name" value="ATPase_P-typ_transduc_dom_A_sf"/>
</dbReference>
<dbReference type="InParanoid" id="C4Y1H9"/>
<dbReference type="Proteomes" id="UP000007703">
    <property type="component" value="Unassembled WGS sequence"/>
</dbReference>
<evidence type="ECO:0000259" key="12">
    <source>
        <dbReference type="Pfam" id="PF00122"/>
    </source>
</evidence>
<proteinExistence type="inferred from homology"/>
<dbReference type="AlphaFoldDB" id="C4Y1H9"/>
<dbReference type="InterPro" id="IPR023298">
    <property type="entry name" value="ATPase_P-typ_TM_dom_sf"/>
</dbReference>
<dbReference type="SUPFAM" id="SSF81653">
    <property type="entry name" value="Calcium ATPase, transduction domain A"/>
    <property type="match status" value="1"/>
</dbReference>
<dbReference type="GO" id="GO:0015662">
    <property type="term" value="F:P-type ion transporter activity"/>
    <property type="evidence" value="ECO:0007669"/>
    <property type="project" value="TreeGrafter"/>
</dbReference>
<feature type="transmembrane region" description="Helical" evidence="11">
    <location>
        <begin position="21"/>
        <end position="42"/>
    </location>
</feature>
<dbReference type="InterPro" id="IPR006544">
    <property type="entry name" value="P-type_TPase_V"/>
</dbReference>
<dbReference type="GO" id="GO:0019829">
    <property type="term" value="F:ATPase-coupled monoatomic cation transmembrane transporter activity"/>
    <property type="evidence" value="ECO:0007669"/>
    <property type="project" value="TreeGrafter"/>
</dbReference>
<gene>
    <name evidence="14" type="ORF">CLUG_02061</name>
</gene>
<dbReference type="KEGG" id="clu:CLUG_02061"/>
<dbReference type="Pfam" id="PF13246">
    <property type="entry name" value="Cation_ATPase"/>
    <property type="match status" value="1"/>
</dbReference>
<organism evidence="14 15">
    <name type="scientific">Clavispora lusitaniae (strain ATCC 42720)</name>
    <name type="common">Yeast</name>
    <name type="synonym">Candida lusitaniae</name>
    <dbReference type="NCBI Taxonomy" id="306902"/>
    <lineage>
        <taxon>Eukaryota</taxon>
        <taxon>Fungi</taxon>
        <taxon>Dikarya</taxon>
        <taxon>Ascomycota</taxon>
        <taxon>Saccharomycotina</taxon>
        <taxon>Pichiomycetes</taxon>
        <taxon>Metschnikowiaceae</taxon>
        <taxon>Clavispora</taxon>
    </lineage>
</organism>
<feature type="transmembrane region" description="Helical" evidence="11">
    <location>
        <begin position="195"/>
        <end position="211"/>
    </location>
</feature>
<dbReference type="InterPro" id="IPR018303">
    <property type="entry name" value="ATPase_P-typ_P_site"/>
</dbReference>
<feature type="domain" description="P-type ATPase A" evidence="12">
    <location>
        <begin position="252"/>
        <end position="382"/>
    </location>
</feature>
<dbReference type="HOGENOM" id="CLU_001828_4_2_1"/>
<dbReference type="PRINTS" id="PR00119">
    <property type="entry name" value="CATATPASE"/>
</dbReference>
<dbReference type="FunCoup" id="C4Y1H9">
    <property type="interactions" value="1107"/>
</dbReference>
<dbReference type="EMBL" id="CH408077">
    <property type="protein sequence ID" value="EEQ37938.1"/>
    <property type="molecule type" value="Genomic_DNA"/>
</dbReference>
<evidence type="ECO:0000256" key="5">
    <source>
        <dbReference type="ARBA" id="ARBA00022741"/>
    </source>
</evidence>
<evidence type="ECO:0000313" key="15">
    <source>
        <dbReference type="Proteomes" id="UP000007703"/>
    </source>
</evidence>
<dbReference type="InterPro" id="IPR057255">
    <property type="entry name" value="2TM_P5A-ATPase"/>
</dbReference>
<comment type="similarity">
    <text evidence="2">Belongs to the cation transport ATPase (P-type) (TC 3.A.3) family. Type V subfamily.</text>
</comment>
<evidence type="ECO:0000256" key="6">
    <source>
        <dbReference type="ARBA" id="ARBA00022840"/>
    </source>
</evidence>
<evidence type="ECO:0000313" key="14">
    <source>
        <dbReference type="EMBL" id="EEQ37938.1"/>
    </source>
</evidence>
<dbReference type="Pfam" id="PF23143">
    <property type="entry name" value="2TM_P5A-ATPase"/>
    <property type="match status" value="1"/>
</dbReference>
<name>C4Y1H9_CLAL4</name>
<dbReference type="PROSITE" id="PS00154">
    <property type="entry name" value="ATPASE_E1_E2"/>
    <property type="match status" value="1"/>
</dbReference>
<sequence>MSDIVHNPAIQRAELLVPKPFAARIYVWPFGIVYPLFLQVYLNHYDKYIGGSEWTFVYLMAICSVNLLFWLMPHWNIDIDAKFNYSRVGSIAQASHVKITPAPNSGIGEICPIVREQFADGEKQVSFLYQKRRHLFHTEQGKFSPPEFKVDELPPLEVFQSATGLQGDLEKLTRNYGSNRFDIPIPTFMELFKEHAVAPFFVFQIFCVALWCMDEQWYYSLFSLFMLVSFEMTTVFQRRTTMGEFQSMGIKPYDVYVYRDKKWVQLQTDQLLPGDVISVTRTNEESALPCDLLLLDGTAIVNEAMLSGESTPLLKESIRLRPGNEFLQPEGLDKNSLLHGGTMALQVTPPENPQIPLAPDHGALAYVCKTGFETSQGSLVRMMIFSSERVSVGNKEAFFFILFLLVFAIAASWYVWVEGTRMGRIQSKLILDCIIVITSVVPPELPMELTMAVNASLSALQKYYIYCTEPFRIPLAGRIDVCCFDKTGTLTAEDLNFEGLAGFKDDDLHHLFSCEEAPETTSWVLGSAHALVKLDDGKVVGDPMEQATLKAAHWDVGTKDTVERKKEKNKSESVKILRRFQFSSALKRSSAITSINTLKGKHFVAVKGAPETLRSMLVDAPAHYEECYKSFTRAGSRVLALGYKYLNTEVRVTQVKREEIESELHFAGFIVFHCPLKDDAIETIEMLNESSHRCVMITGDNPLTACHVAKEVKIVDKEVLILDAPEEHHEIQNDENLVWRNVDESTVIPFKSTDSIDFELFKKYDICITWIAL</sequence>
<keyword evidence="7" id="KW-0460">Magnesium</keyword>
<dbReference type="InterPro" id="IPR023299">
    <property type="entry name" value="ATPase_P-typ_cyto_dom_N"/>
</dbReference>
<dbReference type="FunFam" id="2.70.150.10:FF:000049">
    <property type="entry name" value="Cation-transporting ATPase"/>
    <property type="match status" value="1"/>
</dbReference>
<dbReference type="Pfam" id="PF00122">
    <property type="entry name" value="E1-E2_ATPase"/>
    <property type="match status" value="1"/>
</dbReference>
<evidence type="ECO:0000256" key="10">
    <source>
        <dbReference type="ARBA" id="ARBA00023136"/>
    </source>
</evidence>
<evidence type="ECO:0000256" key="1">
    <source>
        <dbReference type="ARBA" id="ARBA00004141"/>
    </source>
</evidence>
<dbReference type="GeneID" id="8498864"/>
<feature type="transmembrane region" description="Helical" evidence="11">
    <location>
        <begin position="397"/>
        <end position="416"/>
    </location>
</feature>
<dbReference type="InterPro" id="IPR023214">
    <property type="entry name" value="HAD_sf"/>
</dbReference>
<dbReference type="GO" id="GO:0005789">
    <property type="term" value="C:endoplasmic reticulum membrane"/>
    <property type="evidence" value="ECO:0007669"/>
    <property type="project" value="TreeGrafter"/>
</dbReference>
<evidence type="ECO:0000259" key="13">
    <source>
        <dbReference type="Pfam" id="PF23143"/>
    </source>
</evidence>
<dbReference type="Gene3D" id="2.70.150.10">
    <property type="entry name" value="Calcium-transporting ATPase, cytoplasmic transduction domain A"/>
    <property type="match status" value="1"/>
</dbReference>
<dbReference type="VEuPathDB" id="FungiDB:CLUG_02061"/>
<dbReference type="SUPFAM" id="SSF81660">
    <property type="entry name" value="Metal cation-transporting ATPase, ATP-binding domain N"/>
    <property type="match status" value="1"/>
</dbReference>
<evidence type="ECO:0008006" key="16">
    <source>
        <dbReference type="Google" id="ProtNLM"/>
    </source>
</evidence>
<feature type="transmembrane region" description="Helical" evidence="11">
    <location>
        <begin position="217"/>
        <end position="236"/>
    </location>
</feature>
<dbReference type="GO" id="GO:0005524">
    <property type="term" value="F:ATP binding"/>
    <property type="evidence" value="ECO:0007669"/>
    <property type="project" value="UniProtKB-KW"/>
</dbReference>
<evidence type="ECO:0000256" key="3">
    <source>
        <dbReference type="ARBA" id="ARBA00022692"/>
    </source>
</evidence>
<dbReference type="InterPro" id="IPR001757">
    <property type="entry name" value="P_typ_ATPase"/>
</dbReference>
<dbReference type="InterPro" id="IPR036412">
    <property type="entry name" value="HAD-like_sf"/>
</dbReference>
<evidence type="ECO:0000256" key="2">
    <source>
        <dbReference type="ARBA" id="ARBA00006000"/>
    </source>
</evidence>
<dbReference type="NCBIfam" id="TIGR01657">
    <property type="entry name" value="P-ATPase-V"/>
    <property type="match status" value="1"/>
</dbReference>
<accession>C4Y1H9</accession>
<dbReference type="NCBIfam" id="TIGR01494">
    <property type="entry name" value="ATPase_P-type"/>
    <property type="match status" value="2"/>
</dbReference>
<dbReference type="GO" id="GO:0006874">
    <property type="term" value="P:intracellular calcium ion homeostasis"/>
    <property type="evidence" value="ECO:0007669"/>
    <property type="project" value="TreeGrafter"/>
</dbReference>
<keyword evidence="6" id="KW-0067">ATP-binding</keyword>
<keyword evidence="4" id="KW-0479">Metal-binding</keyword>
<evidence type="ECO:0000256" key="11">
    <source>
        <dbReference type="SAM" id="Phobius"/>
    </source>
</evidence>
<dbReference type="Gene3D" id="3.40.50.1000">
    <property type="entry name" value="HAD superfamily/HAD-like"/>
    <property type="match status" value="1"/>
</dbReference>
<dbReference type="SUPFAM" id="SSF81665">
    <property type="entry name" value="Calcium ATPase, transmembrane domain M"/>
    <property type="match status" value="1"/>
</dbReference>
<dbReference type="GO" id="GO:0016887">
    <property type="term" value="F:ATP hydrolysis activity"/>
    <property type="evidence" value="ECO:0007669"/>
    <property type="project" value="InterPro"/>
</dbReference>
<evidence type="ECO:0000256" key="7">
    <source>
        <dbReference type="ARBA" id="ARBA00022842"/>
    </source>
</evidence>
<dbReference type="Gene3D" id="3.40.1110.10">
    <property type="entry name" value="Calcium-transporting ATPase, cytoplasmic domain N"/>
    <property type="match status" value="1"/>
</dbReference>
<feature type="transmembrane region" description="Helical" evidence="11">
    <location>
        <begin position="54"/>
        <end position="72"/>
    </location>
</feature>
<dbReference type="InterPro" id="IPR059000">
    <property type="entry name" value="ATPase_P-type_domA"/>
</dbReference>
<protein>
    <recommendedName>
        <fullName evidence="16">Manganese-transporting ATPase</fullName>
    </recommendedName>
</protein>
<evidence type="ECO:0000256" key="4">
    <source>
        <dbReference type="ARBA" id="ARBA00022723"/>
    </source>
</evidence>
<keyword evidence="9 11" id="KW-1133">Transmembrane helix</keyword>
<keyword evidence="5" id="KW-0547">Nucleotide-binding</keyword>
<comment type="subcellular location">
    <subcellularLocation>
        <location evidence="1">Membrane</location>
        <topology evidence="1">Multi-pass membrane protein</topology>
    </subcellularLocation>
</comment>
<dbReference type="STRING" id="306902.C4Y1H9"/>